<evidence type="ECO:0000256" key="6">
    <source>
        <dbReference type="PROSITE-ProRule" id="PRU00196"/>
    </source>
</evidence>
<feature type="disulfide bond" evidence="6">
    <location>
        <begin position="138"/>
        <end position="202"/>
    </location>
</feature>
<dbReference type="Pfam" id="PF03160">
    <property type="entry name" value="Calx-beta"/>
    <property type="match status" value="1"/>
</dbReference>
<dbReference type="FunFam" id="3.10.250.10:FF:000001">
    <property type="entry name" value="Lysyl oxidase 4 isoform X1"/>
    <property type="match status" value="1"/>
</dbReference>
<dbReference type="InterPro" id="IPR038081">
    <property type="entry name" value="CalX-like_sf"/>
</dbReference>
<dbReference type="GO" id="GO:0016020">
    <property type="term" value="C:membrane"/>
    <property type="evidence" value="ECO:0007669"/>
    <property type="project" value="InterPro"/>
</dbReference>
<feature type="non-terminal residue" evidence="7">
    <location>
        <position position="1"/>
    </location>
</feature>
<feature type="disulfide bond" evidence="6">
    <location>
        <begin position="151"/>
        <end position="212"/>
    </location>
</feature>
<dbReference type="InterPro" id="IPR036772">
    <property type="entry name" value="SRCR-like_dom_sf"/>
</dbReference>
<organism evidence="7 8">
    <name type="scientific">Paramuricea clavata</name>
    <name type="common">Red gorgonian</name>
    <name type="synonym">Violescent sea-whip</name>
    <dbReference type="NCBI Taxonomy" id="317549"/>
    <lineage>
        <taxon>Eukaryota</taxon>
        <taxon>Metazoa</taxon>
        <taxon>Cnidaria</taxon>
        <taxon>Anthozoa</taxon>
        <taxon>Octocorallia</taxon>
        <taxon>Malacalcyonacea</taxon>
        <taxon>Plexauridae</taxon>
        <taxon>Paramuricea</taxon>
    </lineage>
</organism>
<comment type="caution">
    <text evidence="6">Lacks conserved residue(s) required for the propagation of feature annotation.</text>
</comment>
<dbReference type="PANTHER" id="PTHR48071:SF18">
    <property type="entry name" value="DELETED IN MALIGNANT BRAIN TUMORS 1 PROTEIN-RELATED"/>
    <property type="match status" value="1"/>
</dbReference>
<dbReference type="GO" id="GO:0007154">
    <property type="term" value="P:cell communication"/>
    <property type="evidence" value="ECO:0007669"/>
    <property type="project" value="InterPro"/>
</dbReference>
<dbReference type="Pfam" id="PF00530">
    <property type="entry name" value="SRCR"/>
    <property type="match status" value="2"/>
</dbReference>
<comment type="caution">
    <text evidence="7">The sequence shown here is derived from an EMBL/GenBank/DDBJ whole genome shotgun (WGS) entry which is preliminary data.</text>
</comment>
<dbReference type="SUPFAM" id="SSF56487">
    <property type="entry name" value="SRCR-like"/>
    <property type="match status" value="2"/>
</dbReference>
<proteinExistence type="predicted"/>
<keyword evidence="1" id="KW-0732">Signal</keyword>
<dbReference type="Proteomes" id="UP001152795">
    <property type="component" value="Unassembled WGS sequence"/>
</dbReference>
<dbReference type="InterPro" id="IPR001190">
    <property type="entry name" value="SRCR"/>
</dbReference>
<dbReference type="Gene3D" id="2.60.40.2030">
    <property type="match status" value="1"/>
</dbReference>
<dbReference type="SUPFAM" id="SSF141072">
    <property type="entry name" value="CalX-like"/>
    <property type="match status" value="1"/>
</dbReference>
<keyword evidence="2" id="KW-0677">Repeat</keyword>
<evidence type="ECO:0000256" key="2">
    <source>
        <dbReference type="ARBA" id="ARBA00022737"/>
    </source>
</evidence>
<keyword evidence="3" id="KW-0106">Calcium</keyword>
<dbReference type="PROSITE" id="PS50287">
    <property type="entry name" value="SRCR_2"/>
    <property type="match status" value="2"/>
</dbReference>
<evidence type="ECO:0000256" key="1">
    <source>
        <dbReference type="ARBA" id="ARBA00022729"/>
    </source>
</evidence>
<dbReference type="PANTHER" id="PTHR48071">
    <property type="entry name" value="SRCR DOMAIN-CONTAINING PROTEIN"/>
    <property type="match status" value="1"/>
</dbReference>
<evidence type="ECO:0000256" key="3">
    <source>
        <dbReference type="ARBA" id="ARBA00022837"/>
    </source>
</evidence>
<dbReference type="InterPro" id="IPR003644">
    <property type="entry name" value="Calx_beta"/>
</dbReference>
<evidence type="ECO:0000256" key="5">
    <source>
        <dbReference type="ARBA" id="ARBA00023180"/>
    </source>
</evidence>
<keyword evidence="8" id="KW-1185">Reference proteome</keyword>
<dbReference type="PRINTS" id="PR00258">
    <property type="entry name" value="SPERACTRCPTR"/>
</dbReference>
<protein>
    <submittedName>
        <fullName evidence="7">Deleted in malignant brain tumors 1 -like</fullName>
    </submittedName>
</protein>
<feature type="disulfide bond" evidence="6">
    <location>
        <begin position="182"/>
        <end position="192"/>
    </location>
</feature>
<reference evidence="7" key="1">
    <citation type="submission" date="2020-04" db="EMBL/GenBank/DDBJ databases">
        <authorList>
            <person name="Alioto T."/>
            <person name="Alioto T."/>
            <person name="Gomez Garrido J."/>
        </authorList>
    </citation>
    <scope>NUCLEOTIDE SEQUENCE</scope>
    <source>
        <strain evidence="7">A484AB</strain>
    </source>
</reference>
<accession>A0A7D9EP85</accession>
<evidence type="ECO:0000313" key="8">
    <source>
        <dbReference type="Proteomes" id="UP001152795"/>
    </source>
</evidence>
<name>A0A7D9EP85_PARCT</name>
<dbReference type="AlphaFoldDB" id="A0A7D9EP85"/>
<feature type="disulfide bond" evidence="6">
    <location>
        <begin position="75"/>
        <end position="85"/>
    </location>
</feature>
<sequence length="330" mass="35432">VPLRLQGPLSANGIGRVEVFYNGQWGTICDHSWDVVDARVVCRQLGYLNTYHVRAVRGRGVFDGTGPIWLHDVACIGNELNVTSCSHGKWGNTNCNHSEDAGVECSSIAAPLRLQGPLSENGTGRVEVFYNVEWGTICDDGWDIDDANVVCRQLGYTHAVRALEGSYVPDGTGRIWLDDVSCTGSEQNLTSCSHNGWGNENCRHDEDAGVECSSKVVLPTLGFSNGSHLTVEEGISIVLTIEVTGPLTTEISATATVSLVSASNADFDALPLSDLNFGPGNTDETITIATKDDSIIEPDEFFVVILSTTSSNVQIDKVKGVIIITINDND</sequence>
<dbReference type="FunFam" id="3.10.250.10:FF:000011">
    <property type="entry name" value="Scavenger receptor class A member 5"/>
    <property type="match status" value="1"/>
</dbReference>
<evidence type="ECO:0000256" key="4">
    <source>
        <dbReference type="ARBA" id="ARBA00023157"/>
    </source>
</evidence>
<keyword evidence="5" id="KW-0325">Glycoprotein</keyword>
<keyword evidence="4 6" id="KW-1015">Disulfide bond</keyword>
<feature type="non-terminal residue" evidence="7">
    <location>
        <position position="330"/>
    </location>
</feature>
<dbReference type="Gene3D" id="3.10.250.10">
    <property type="entry name" value="SRCR-like domain"/>
    <property type="match status" value="2"/>
</dbReference>
<dbReference type="EMBL" id="CACRXK020007676">
    <property type="protein sequence ID" value="CAB4012904.1"/>
    <property type="molecule type" value="Genomic_DNA"/>
</dbReference>
<gene>
    <name evidence="7" type="ORF">PACLA_8A013738</name>
</gene>
<dbReference type="SMART" id="SM00202">
    <property type="entry name" value="SR"/>
    <property type="match status" value="2"/>
</dbReference>
<evidence type="ECO:0000313" key="7">
    <source>
        <dbReference type="EMBL" id="CAB4012904.1"/>
    </source>
</evidence>
<dbReference type="OrthoDB" id="10051855at2759"/>